<reference evidence="14" key="1">
    <citation type="submission" date="2021-03" db="EMBL/GenBank/DDBJ databases">
        <title>Bacillus suaedae sp. nov., isolated from Suaeda aralocaspica.</title>
        <authorList>
            <person name="Lei R.F.R."/>
        </authorList>
    </citation>
    <scope>NUCLEOTIDE SEQUENCE</scope>
    <source>
        <strain evidence="14">YZJH907-2</strain>
    </source>
</reference>
<organism evidence="14 15">
    <name type="scientific">Halalkalibacter suaedae</name>
    <dbReference type="NCBI Taxonomy" id="2822140"/>
    <lineage>
        <taxon>Bacteria</taxon>
        <taxon>Bacillati</taxon>
        <taxon>Bacillota</taxon>
        <taxon>Bacilli</taxon>
        <taxon>Bacillales</taxon>
        <taxon>Bacillaceae</taxon>
        <taxon>Halalkalibacter</taxon>
    </lineage>
</organism>
<name>A0A940WXC6_9BACI</name>
<keyword evidence="7" id="KW-0479">Metal-binding</keyword>
<dbReference type="SUPFAM" id="SSF81891">
    <property type="entry name" value="Poly A polymerase C-terminal region-like"/>
    <property type="match status" value="1"/>
</dbReference>
<keyword evidence="11" id="KW-0129">CBS domain</keyword>
<evidence type="ECO:0000313" key="15">
    <source>
        <dbReference type="Proteomes" id="UP000678228"/>
    </source>
</evidence>
<comment type="similarity">
    <text evidence="2 12">Belongs to the tRNA nucleotidyltransferase/poly(A) polymerase family.</text>
</comment>
<evidence type="ECO:0000256" key="1">
    <source>
        <dbReference type="ARBA" id="ARBA00001946"/>
    </source>
</evidence>
<proteinExistence type="inferred from homology"/>
<keyword evidence="15" id="KW-1185">Reference proteome</keyword>
<dbReference type="Gene3D" id="3.90.1640.10">
    <property type="entry name" value="inorganic pyrophosphatase (n-terminal core)"/>
    <property type="match status" value="1"/>
</dbReference>
<dbReference type="GO" id="GO:0046872">
    <property type="term" value="F:metal ion binding"/>
    <property type="evidence" value="ECO:0007669"/>
    <property type="project" value="UniProtKB-KW"/>
</dbReference>
<dbReference type="Pfam" id="PF00571">
    <property type="entry name" value="CBS"/>
    <property type="match status" value="2"/>
</dbReference>
<dbReference type="InterPro" id="IPR046342">
    <property type="entry name" value="CBS_dom_sf"/>
</dbReference>
<keyword evidence="4 12" id="KW-0808">Transferase</keyword>
<evidence type="ECO:0000256" key="7">
    <source>
        <dbReference type="ARBA" id="ARBA00022723"/>
    </source>
</evidence>
<dbReference type="CDD" id="cd04595">
    <property type="entry name" value="CBS_pair_DHH_polyA_Pol_assoc"/>
    <property type="match status" value="1"/>
</dbReference>
<dbReference type="GO" id="GO:0008033">
    <property type="term" value="P:tRNA processing"/>
    <property type="evidence" value="ECO:0007669"/>
    <property type="project" value="UniProtKB-KW"/>
</dbReference>
<dbReference type="Proteomes" id="UP000678228">
    <property type="component" value="Unassembled WGS sequence"/>
</dbReference>
<keyword evidence="3" id="KW-0820">tRNA-binding</keyword>
<dbReference type="AlphaFoldDB" id="A0A940WXC6"/>
<evidence type="ECO:0000256" key="10">
    <source>
        <dbReference type="ARBA" id="ARBA00022884"/>
    </source>
</evidence>
<keyword evidence="10 12" id="KW-0694">RNA-binding</keyword>
<evidence type="ECO:0000256" key="4">
    <source>
        <dbReference type="ARBA" id="ARBA00022679"/>
    </source>
</evidence>
<dbReference type="GO" id="GO:0000166">
    <property type="term" value="F:nucleotide binding"/>
    <property type="evidence" value="ECO:0007669"/>
    <property type="project" value="UniProtKB-KW"/>
</dbReference>
<dbReference type="SUPFAM" id="SSF64182">
    <property type="entry name" value="DHH phosphoesterases"/>
    <property type="match status" value="1"/>
</dbReference>
<evidence type="ECO:0000256" key="9">
    <source>
        <dbReference type="ARBA" id="ARBA00022842"/>
    </source>
</evidence>
<evidence type="ECO:0000256" key="8">
    <source>
        <dbReference type="ARBA" id="ARBA00022741"/>
    </source>
</evidence>
<dbReference type="InterPro" id="IPR052390">
    <property type="entry name" value="tRNA_nt/polyA_polymerase"/>
</dbReference>
<dbReference type="PANTHER" id="PTHR47788:SF1">
    <property type="entry name" value="A-ADDING TRNA NUCLEOTIDYLTRANSFERASE"/>
    <property type="match status" value="1"/>
</dbReference>
<sequence length="714" mass="81079">MEVIVSHMNLNFDGLASLVAAKKLYPRAIVVLTEQQQTNVKSFIASYRDQLTFSSYDSIQWSNVRSLVLVDVASLNQTGIPEEKVPNDIALTIYDHHPNDEIIQIGTKMIKKRGATISILVEYLIEQAFSISPFEATLFGLALYTKTRRFTSTQTTSEDFIIATFLIKSGMDLNLLNQFSKPIVTALEMMSSPVKTVLENETIETVLEQMFQYGHNGFPVIDQNSLLVGVISRRDVDRAIHHHLGQAPVSAYMSSPPITLSDSSTIDMIQSTMLKHGIGRIPIMANEQLTGIVSRTDVIEQWQERGMYDGISIEENSQSLATKLQIQLPDRIFRLLLQIGEIADQEKINLYLIGGIVRDVLLNRSNEDIDLVIEGNGISFAEAIASQLGGSVKSHNEFGTATWTSLNGEKIDIVTCRTEYYESPAKLPTIRPSNIREDISRRDFTINALAIKLNKGSFGLLLDYYQGQLDLKKRKIRVLHSLSFVEDPTRIFRAVRFSLRFDFQFTKHTFQLAVDAAKFVKKLSPKRILRELQLLSSEGFLISGFALLDQFQIWEALFNKTISSEAMNRFKRLQANDITDPFLYLIAFIYSSDFRNEHVSDYALTATDQQLLTEIEKLQVIKLEERTGMIHRQLQAFSKESLMFYALITNNVKIASYVQKRTKEIPFLTGQDLIQERYSPGPVFKDILLDAFCLQLDHHLTTKAEAITWLRSLR</sequence>
<dbReference type="SUPFAM" id="SSF81301">
    <property type="entry name" value="Nucleotidyltransferase"/>
    <property type="match status" value="1"/>
</dbReference>
<accession>A0A940WXC6</accession>
<dbReference type="SMART" id="SM00116">
    <property type="entry name" value="CBS"/>
    <property type="match status" value="2"/>
</dbReference>
<keyword evidence="9" id="KW-0460">Magnesium</keyword>
<dbReference type="Gene3D" id="1.10.3090.10">
    <property type="entry name" value="cca-adding enzyme, domain 2"/>
    <property type="match status" value="1"/>
</dbReference>
<dbReference type="InterPro" id="IPR000644">
    <property type="entry name" value="CBS_dom"/>
</dbReference>
<dbReference type="PROSITE" id="PS51371">
    <property type="entry name" value="CBS"/>
    <property type="match status" value="2"/>
</dbReference>
<evidence type="ECO:0000256" key="11">
    <source>
        <dbReference type="PROSITE-ProRule" id="PRU00703"/>
    </source>
</evidence>
<dbReference type="RefSeq" id="WP_210594939.1">
    <property type="nucleotide sequence ID" value="NZ_JAGKSQ010000001.1"/>
</dbReference>
<dbReference type="Gene3D" id="3.30.460.10">
    <property type="entry name" value="Beta Polymerase, domain 2"/>
    <property type="match status" value="1"/>
</dbReference>
<keyword evidence="5" id="KW-0819">tRNA processing</keyword>
<keyword evidence="8" id="KW-0547">Nucleotide-binding</keyword>
<comment type="cofactor">
    <cofactor evidence="1">
        <name>Mg(2+)</name>
        <dbReference type="ChEBI" id="CHEBI:18420"/>
    </cofactor>
</comment>
<dbReference type="CDD" id="cd05398">
    <property type="entry name" value="NT_ClassII-CCAase"/>
    <property type="match status" value="1"/>
</dbReference>
<dbReference type="InterPro" id="IPR043519">
    <property type="entry name" value="NT_sf"/>
</dbReference>
<dbReference type="EMBL" id="JAGKSQ010000001">
    <property type="protein sequence ID" value="MBP3949554.1"/>
    <property type="molecule type" value="Genomic_DNA"/>
</dbReference>
<dbReference type="InterPro" id="IPR038763">
    <property type="entry name" value="DHH_sf"/>
</dbReference>
<evidence type="ECO:0000313" key="14">
    <source>
        <dbReference type="EMBL" id="MBP3949554.1"/>
    </source>
</evidence>
<comment type="caution">
    <text evidence="14">The sequence shown here is derived from an EMBL/GenBank/DDBJ whole genome shotgun (WGS) entry which is preliminary data.</text>
</comment>
<dbReference type="Pfam" id="PF01743">
    <property type="entry name" value="PolyA_pol"/>
    <property type="match status" value="1"/>
</dbReference>
<dbReference type="GO" id="GO:0000049">
    <property type="term" value="F:tRNA binding"/>
    <property type="evidence" value="ECO:0007669"/>
    <property type="project" value="UniProtKB-KW"/>
</dbReference>
<evidence type="ECO:0000259" key="13">
    <source>
        <dbReference type="PROSITE" id="PS51371"/>
    </source>
</evidence>
<evidence type="ECO:0000256" key="12">
    <source>
        <dbReference type="RuleBase" id="RU003953"/>
    </source>
</evidence>
<gene>
    <name evidence="14" type="ORF">J7W16_00315</name>
</gene>
<dbReference type="PANTHER" id="PTHR47788">
    <property type="entry name" value="POLYA POLYMERASE"/>
    <property type="match status" value="1"/>
</dbReference>
<evidence type="ECO:0000256" key="5">
    <source>
        <dbReference type="ARBA" id="ARBA00022694"/>
    </source>
</evidence>
<dbReference type="SUPFAM" id="SSF54631">
    <property type="entry name" value="CBS-domain pair"/>
    <property type="match status" value="1"/>
</dbReference>
<evidence type="ECO:0000256" key="3">
    <source>
        <dbReference type="ARBA" id="ARBA00022555"/>
    </source>
</evidence>
<keyword evidence="6" id="KW-0548">Nucleotidyltransferase</keyword>
<feature type="domain" description="CBS" evidence="13">
    <location>
        <begin position="253"/>
        <end position="310"/>
    </location>
</feature>
<evidence type="ECO:0000256" key="2">
    <source>
        <dbReference type="ARBA" id="ARBA00007265"/>
    </source>
</evidence>
<dbReference type="InterPro" id="IPR002646">
    <property type="entry name" value="PolA_pol_head_dom"/>
</dbReference>
<feature type="domain" description="CBS" evidence="13">
    <location>
        <begin position="190"/>
        <end position="249"/>
    </location>
</feature>
<protein>
    <submittedName>
        <fullName evidence="14">CBS domain-containing protein</fullName>
    </submittedName>
</protein>
<evidence type="ECO:0000256" key="6">
    <source>
        <dbReference type="ARBA" id="ARBA00022695"/>
    </source>
</evidence>
<dbReference type="GO" id="GO:0016779">
    <property type="term" value="F:nucleotidyltransferase activity"/>
    <property type="evidence" value="ECO:0007669"/>
    <property type="project" value="UniProtKB-KW"/>
</dbReference>
<dbReference type="Gene3D" id="3.10.580.10">
    <property type="entry name" value="CBS-domain"/>
    <property type="match status" value="1"/>
</dbReference>